<dbReference type="CDD" id="cd04647">
    <property type="entry name" value="LbH_MAT_like"/>
    <property type="match status" value="1"/>
</dbReference>
<dbReference type="Pfam" id="PF00132">
    <property type="entry name" value="Hexapep"/>
    <property type="match status" value="1"/>
</dbReference>
<dbReference type="SUPFAM" id="SSF51161">
    <property type="entry name" value="Trimeric LpxA-like enzymes"/>
    <property type="match status" value="1"/>
</dbReference>
<dbReference type="Proteomes" id="UP000823611">
    <property type="component" value="Unassembled WGS sequence"/>
</dbReference>
<dbReference type="InterPro" id="IPR011004">
    <property type="entry name" value="Trimer_LpxA-like_sf"/>
</dbReference>
<evidence type="ECO:0000256" key="2">
    <source>
        <dbReference type="ARBA" id="ARBA00022679"/>
    </source>
</evidence>
<dbReference type="InterPro" id="IPR051159">
    <property type="entry name" value="Hexapeptide_acetyltransf"/>
</dbReference>
<keyword evidence="3" id="KW-0677">Repeat</keyword>
<dbReference type="InterPro" id="IPR018357">
    <property type="entry name" value="Hexapep_transf_CS"/>
</dbReference>
<protein>
    <submittedName>
        <fullName evidence="5">Acyltransferase</fullName>
    </submittedName>
</protein>
<name>A0A9D9H4F8_9FIRM</name>
<dbReference type="EMBL" id="JADIMX010000109">
    <property type="protein sequence ID" value="MBO8434827.1"/>
    <property type="molecule type" value="Genomic_DNA"/>
</dbReference>
<evidence type="ECO:0000256" key="4">
    <source>
        <dbReference type="SAM" id="Coils"/>
    </source>
</evidence>
<dbReference type="InterPro" id="IPR001451">
    <property type="entry name" value="Hexapep"/>
</dbReference>
<evidence type="ECO:0000256" key="3">
    <source>
        <dbReference type="ARBA" id="ARBA00022737"/>
    </source>
</evidence>
<comment type="similarity">
    <text evidence="1">Belongs to the transferase hexapeptide repeat family.</text>
</comment>
<evidence type="ECO:0000256" key="1">
    <source>
        <dbReference type="ARBA" id="ARBA00007274"/>
    </source>
</evidence>
<dbReference type="PROSITE" id="PS00101">
    <property type="entry name" value="HEXAPEP_TRANSFERASES"/>
    <property type="match status" value="1"/>
</dbReference>
<feature type="coiled-coil region" evidence="4">
    <location>
        <begin position="139"/>
        <end position="166"/>
    </location>
</feature>
<comment type="caution">
    <text evidence="5">The sequence shown here is derived from an EMBL/GenBank/DDBJ whole genome shotgun (WGS) entry which is preliminary data.</text>
</comment>
<proteinExistence type="inferred from homology"/>
<dbReference type="PANTHER" id="PTHR23416">
    <property type="entry name" value="SIALIC ACID SYNTHASE-RELATED"/>
    <property type="match status" value="1"/>
</dbReference>
<gene>
    <name evidence="5" type="ORF">IAC55_05865</name>
</gene>
<dbReference type="GO" id="GO:0008374">
    <property type="term" value="F:O-acyltransferase activity"/>
    <property type="evidence" value="ECO:0007669"/>
    <property type="project" value="TreeGrafter"/>
</dbReference>
<accession>A0A9D9H4F8</accession>
<keyword evidence="5" id="KW-0012">Acyltransferase</keyword>
<reference evidence="5" key="1">
    <citation type="submission" date="2020-10" db="EMBL/GenBank/DDBJ databases">
        <authorList>
            <person name="Gilroy R."/>
        </authorList>
    </citation>
    <scope>NUCLEOTIDE SEQUENCE</scope>
    <source>
        <strain evidence="5">F6-4510</strain>
    </source>
</reference>
<dbReference type="Gene3D" id="2.160.10.10">
    <property type="entry name" value="Hexapeptide repeat proteins"/>
    <property type="match status" value="1"/>
</dbReference>
<sequence length="199" mass="22462">MKKLLHKIKQTIIDIQRFIQYGDLPTSYYIKKGMKVGKHFSRESGTKMDISNCWLIEIKDNVKMANRVQILAHDDAAEPITGYRKVGKVIIGNNVFIGAGVTILPGVIIGDNAIIGAGSLVNRSVKPNMLVAGVPIKDIKTVDQFIKEAEEDLRKAELENRMLDMTYDVNCKPSKEINPDDLKEETSYYFKITRFANQE</sequence>
<keyword evidence="4" id="KW-0175">Coiled coil</keyword>
<evidence type="ECO:0000313" key="6">
    <source>
        <dbReference type="Proteomes" id="UP000823611"/>
    </source>
</evidence>
<dbReference type="AlphaFoldDB" id="A0A9D9H4F8"/>
<evidence type="ECO:0000313" key="5">
    <source>
        <dbReference type="EMBL" id="MBO8434827.1"/>
    </source>
</evidence>
<organism evidence="5 6">
    <name type="scientific">Candidatus Fimicola merdigallinarum</name>
    <dbReference type="NCBI Taxonomy" id="2840819"/>
    <lineage>
        <taxon>Bacteria</taxon>
        <taxon>Bacillati</taxon>
        <taxon>Bacillota</taxon>
        <taxon>Clostridia</taxon>
        <taxon>Lachnospirales</taxon>
        <taxon>Lachnospiraceae</taxon>
        <taxon>Lachnospiraceae incertae sedis</taxon>
        <taxon>Candidatus Fimicola</taxon>
    </lineage>
</organism>
<keyword evidence="2" id="KW-0808">Transferase</keyword>
<reference evidence="5" key="2">
    <citation type="journal article" date="2021" name="PeerJ">
        <title>Extensive microbial diversity within the chicken gut microbiome revealed by metagenomics and culture.</title>
        <authorList>
            <person name="Gilroy R."/>
            <person name="Ravi A."/>
            <person name="Getino M."/>
            <person name="Pursley I."/>
            <person name="Horton D.L."/>
            <person name="Alikhan N.F."/>
            <person name="Baker D."/>
            <person name="Gharbi K."/>
            <person name="Hall N."/>
            <person name="Watson M."/>
            <person name="Adriaenssens E.M."/>
            <person name="Foster-Nyarko E."/>
            <person name="Jarju S."/>
            <person name="Secka A."/>
            <person name="Antonio M."/>
            <person name="Oren A."/>
            <person name="Chaudhuri R.R."/>
            <person name="La Ragione R."/>
            <person name="Hildebrand F."/>
            <person name="Pallen M.J."/>
        </authorList>
    </citation>
    <scope>NUCLEOTIDE SEQUENCE</scope>
    <source>
        <strain evidence="5">F6-4510</strain>
    </source>
</reference>
<dbReference type="PANTHER" id="PTHR23416:SF23">
    <property type="entry name" value="ACETYLTRANSFERASE C18B11.09C-RELATED"/>
    <property type="match status" value="1"/>
</dbReference>